<dbReference type="CDD" id="cd02947">
    <property type="entry name" value="TRX_family"/>
    <property type="match status" value="1"/>
</dbReference>
<dbReference type="RefSeq" id="WP_245743261.1">
    <property type="nucleotide sequence ID" value="NZ_FOIE01000001.1"/>
</dbReference>
<accession>A0A1H9ZA12</accession>
<dbReference type="AlphaFoldDB" id="A0A1H9ZA12"/>
<dbReference type="Proteomes" id="UP000198507">
    <property type="component" value="Unassembled WGS sequence"/>
</dbReference>
<dbReference type="SUPFAM" id="SSF52833">
    <property type="entry name" value="Thioredoxin-like"/>
    <property type="match status" value="1"/>
</dbReference>
<dbReference type="EMBL" id="FOIE01000001">
    <property type="protein sequence ID" value="SES77902.1"/>
    <property type="molecule type" value="Genomic_DNA"/>
</dbReference>
<evidence type="ECO:0000256" key="1">
    <source>
        <dbReference type="SAM" id="MobiDB-lite"/>
    </source>
</evidence>
<proteinExistence type="predicted"/>
<evidence type="ECO:0000313" key="2">
    <source>
        <dbReference type="EMBL" id="SES77902.1"/>
    </source>
</evidence>
<evidence type="ECO:0000313" key="3">
    <source>
        <dbReference type="Proteomes" id="UP000198507"/>
    </source>
</evidence>
<name>A0A1H9ZA12_9ACTN</name>
<keyword evidence="3" id="KW-1185">Reference proteome</keyword>
<feature type="region of interest" description="Disordered" evidence="1">
    <location>
        <begin position="1"/>
        <end position="32"/>
    </location>
</feature>
<dbReference type="InterPro" id="IPR036249">
    <property type="entry name" value="Thioredoxin-like_sf"/>
</dbReference>
<evidence type="ECO:0008006" key="4">
    <source>
        <dbReference type="Google" id="ProtNLM"/>
    </source>
</evidence>
<organism evidence="2 3">
    <name type="scientific">Geodermatophilus poikilotrophus</name>
    <dbReference type="NCBI Taxonomy" id="1333667"/>
    <lineage>
        <taxon>Bacteria</taxon>
        <taxon>Bacillati</taxon>
        <taxon>Actinomycetota</taxon>
        <taxon>Actinomycetes</taxon>
        <taxon>Geodermatophilales</taxon>
        <taxon>Geodermatophilaceae</taxon>
        <taxon>Geodermatophilus</taxon>
    </lineage>
</organism>
<sequence>MSAVPRHAPEPPLRAAPVAGTPAPGQPASVGTGQLPDGLVAVVKRECPTCVLVEPVLRGLGAAVWCQDDPTWFDHDDTALELSYRLDVETVPTLLRVEDGVETARTVGWSREQWEALTGVPGLGEGLPEHRPGCGSLSVDPARIDALEARYGGSGLASRRIELADLEDEHEALFDRGWTDGLPVVPPTPERVLRMLRGTTRDPGEVVAVVPPDLVPCTVEKVAVNAVLAGCLPEYLPVVLAALEAACADEFALHGVLATTHFAGPVVVVNGPVADRIGMNSGVNALGQGNRANATIGRALQLVVRNVGGGRPGEVDRATLGNPGKTGSCFAEREQGSPFAPLAADRGVPGNAVTVFAGSGVQPVVDQLSRDPESLARSFAACLRVNAHPKLPMAFDAMLVVSPEHGRVLREAGWDRPRLLAELDGLLRLPAGELVRGAGGMAEGLPPGVAADEVPKFRPGGLLVAHAGGDAGLFSAVVGGWVGGETGSTPVTREVRT</sequence>
<protein>
    <recommendedName>
        <fullName evidence="4">Thioredoxin</fullName>
    </recommendedName>
</protein>
<gene>
    <name evidence="2" type="ORF">SAMN04488546_0468</name>
</gene>
<reference evidence="3" key="1">
    <citation type="submission" date="2016-10" db="EMBL/GenBank/DDBJ databases">
        <authorList>
            <person name="Varghese N."/>
            <person name="Submissions S."/>
        </authorList>
    </citation>
    <scope>NUCLEOTIDE SEQUENCE [LARGE SCALE GENOMIC DNA]</scope>
    <source>
        <strain evidence="3">DSM 44209</strain>
    </source>
</reference>